<sequence>MDAVGSLGLVLHWYRTRGSVARTISMVFGITASSAYLWVKFSRRVLLFVLQYQPTAKVCSPTAEEIQEYTNAIGAKYPALGDPKVWGAADGLKVMLQKSSDWSVQNQHYNGWTADTYINNVFVFAPDGRIRMCTINAPGSWHDSTMAEYGIYDGLEELFNQHGVRVVVDSAFRLASQPFLIKSSQTDPDNTQGIVLNRQATSLRQLSEWGMRMIQGSFPRLKERLRLEEFGERKIILHLTVLLYNHQASTARINQILNTLMSRTQGFYSYEASITETANEVFDM</sequence>
<protein>
    <recommendedName>
        <fullName evidence="4">DDE Tnp4 domain-containing protein</fullName>
    </recommendedName>
</protein>
<feature type="domain" description="DDE Tnp4" evidence="4">
    <location>
        <begin position="90"/>
        <end position="245"/>
    </location>
</feature>
<name>A0A7S4AMZ1_9STRA</name>
<comment type="cofactor">
    <cofactor evidence="1">
        <name>a divalent metal cation</name>
        <dbReference type="ChEBI" id="CHEBI:60240"/>
    </cofactor>
</comment>
<dbReference type="AlphaFoldDB" id="A0A7S4AMZ1"/>
<dbReference type="PANTHER" id="PTHR48471:SF1">
    <property type="entry name" value="DDE TNP4 DOMAIN-CONTAINING PROTEIN"/>
    <property type="match status" value="1"/>
</dbReference>
<keyword evidence="3" id="KW-0812">Transmembrane</keyword>
<dbReference type="GO" id="GO:0046872">
    <property type="term" value="F:metal ion binding"/>
    <property type="evidence" value="ECO:0007669"/>
    <property type="project" value="UniProtKB-KW"/>
</dbReference>
<organism evidence="5">
    <name type="scientific">Pseudo-nitzschia australis</name>
    <dbReference type="NCBI Taxonomy" id="44445"/>
    <lineage>
        <taxon>Eukaryota</taxon>
        <taxon>Sar</taxon>
        <taxon>Stramenopiles</taxon>
        <taxon>Ochrophyta</taxon>
        <taxon>Bacillariophyta</taxon>
        <taxon>Bacillariophyceae</taxon>
        <taxon>Bacillariophycidae</taxon>
        <taxon>Bacillariales</taxon>
        <taxon>Bacillariaceae</taxon>
        <taxon>Pseudo-nitzschia</taxon>
    </lineage>
</organism>
<proteinExistence type="predicted"/>
<dbReference type="EMBL" id="HBIX01018578">
    <property type="protein sequence ID" value="CAE0720509.1"/>
    <property type="molecule type" value="Transcribed_RNA"/>
</dbReference>
<keyword evidence="3" id="KW-1133">Transmembrane helix</keyword>
<evidence type="ECO:0000256" key="2">
    <source>
        <dbReference type="ARBA" id="ARBA00022723"/>
    </source>
</evidence>
<evidence type="ECO:0000259" key="4">
    <source>
        <dbReference type="Pfam" id="PF13359"/>
    </source>
</evidence>
<gene>
    <name evidence="5" type="ORF">PAUS00366_LOCUS13263</name>
</gene>
<evidence type="ECO:0000313" key="5">
    <source>
        <dbReference type="EMBL" id="CAE0720509.1"/>
    </source>
</evidence>
<feature type="transmembrane region" description="Helical" evidence="3">
    <location>
        <begin position="20"/>
        <end position="39"/>
    </location>
</feature>
<dbReference type="PANTHER" id="PTHR48471">
    <property type="entry name" value="DDE TNP4 DOMAIN-CONTAINING PROTEIN"/>
    <property type="match status" value="1"/>
</dbReference>
<dbReference type="Pfam" id="PF13359">
    <property type="entry name" value="DDE_Tnp_4"/>
    <property type="match status" value="1"/>
</dbReference>
<dbReference type="InterPro" id="IPR027806">
    <property type="entry name" value="HARBI1_dom"/>
</dbReference>
<keyword evidence="3" id="KW-0472">Membrane</keyword>
<reference evidence="5" key="1">
    <citation type="submission" date="2021-01" db="EMBL/GenBank/DDBJ databases">
        <authorList>
            <person name="Corre E."/>
            <person name="Pelletier E."/>
            <person name="Niang G."/>
            <person name="Scheremetjew M."/>
            <person name="Finn R."/>
            <person name="Kale V."/>
            <person name="Holt S."/>
            <person name="Cochrane G."/>
            <person name="Meng A."/>
            <person name="Brown T."/>
            <person name="Cohen L."/>
        </authorList>
    </citation>
    <scope>NUCLEOTIDE SEQUENCE</scope>
    <source>
        <strain evidence="5">10249 10 AB</strain>
    </source>
</reference>
<accession>A0A7S4AMZ1</accession>
<keyword evidence="2" id="KW-0479">Metal-binding</keyword>
<evidence type="ECO:0000256" key="3">
    <source>
        <dbReference type="SAM" id="Phobius"/>
    </source>
</evidence>
<evidence type="ECO:0000256" key="1">
    <source>
        <dbReference type="ARBA" id="ARBA00001968"/>
    </source>
</evidence>